<feature type="transmembrane region" description="Helical" evidence="8">
    <location>
        <begin position="284"/>
        <end position="303"/>
    </location>
</feature>
<evidence type="ECO:0000313" key="9">
    <source>
        <dbReference type="EMBL" id="SEW00350.1"/>
    </source>
</evidence>
<evidence type="ECO:0000256" key="1">
    <source>
        <dbReference type="ARBA" id="ARBA00004651"/>
    </source>
</evidence>
<accession>A0A662Z322</accession>
<organism evidence="9 10">
    <name type="scientific">Aliicoccus persicus</name>
    <dbReference type="NCBI Taxonomy" id="930138"/>
    <lineage>
        <taxon>Bacteria</taxon>
        <taxon>Bacillati</taxon>
        <taxon>Bacillota</taxon>
        <taxon>Bacilli</taxon>
        <taxon>Bacillales</taxon>
        <taxon>Staphylococcaceae</taxon>
        <taxon>Aliicoccus</taxon>
    </lineage>
</organism>
<dbReference type="OrthoDB" id="9783652at2"/>
<dbReference type="PROSITE" id="PS01348">
    <property type="entry name" value="MRAY_2"/>
    <property type="match status" value="1"/>
</dbReference>
<sequence length="352" mass="39203">MYTIFLFLMSFLISIILIPILIYISHAFGLVDRPGTRKVHDVPMPFLGGVAILLSFILGVVISRPIEVEYIAIFVGGIFVVILGVIDDIFDIKPLIKFIGQILIGFVPIYYGIIIDEISLFGFSIEFGYLAIPVTIFWIISIINAINFIDGLDGLATGVSIISLLAIAVITVLQGNIFVMMICVILIGSCLGFLVYNFYPAKIFLGDNGAMLLGYILSVVSLMGFKEVTFLSLLFPIIILAVPIIDVLFAMIRRYKNRVSIVRADKHHLHHRLQFLGHSHRRSVIIIYLISSLYAISSVVLYISPEYGIITVAVILLFTTAIVVEYTSLGGNKKQPLLNLMRKIFRNNQESP</sequence>
<feature type="transmembrane region" description="Helical" evidence="8">
    <location>
        <begin position="68"/>
        <end position="86"/>
    </location>
</feature>
<feature type="transmembrane region" description="Helical" evidence="8">
    <location>
        <begin position="42"/>
        <end position="62"/>
    </location>
</feature>
<feature type="transmembrane region" description="Helical" evidence="8">
    <location>
        <begin position="177"/>
        <end position="196"/>
    </location>
</feature>
<proteinExistence type="predicted"/>
<reference evidence="9 10" key="1">
    <citation type="submission" date="2016-10" db="EMBL/GenBank/DDBJ databases">
        <authorList>
            <person name="Varghese N."/>
            <person name="Submissions S."/>
        </authorList>
    </citation>
    <scope>NUCLEOTIDE SEQUENCE [LARGE SCALE GENOMIC DNA]</scope>
    <source>
        <strain evidence="9 10">IBRC-M10081</strain>
    </source>
</reference>
<feature type="transmembrane region" description="Helical" evidence="8">
    <location>
        <begin position="6"/>
        <end position="30"/>
    </location>
</feature>
<evidence type="ECO:0000256" key="6">
    <source>
        <dbReference type="ARBA" id="ARBA00023136"/>
    </source>
</evidence>
<evidence type="ECO:0000256" key="3">
    <source>
        <dbReference type="ARBA" id="ARBA00022679"/>
    </source>
</evidence>
<feature type="transmembrane region" description="Helical" evidence="8">
    <location>
        <begin position="203"/>
        <end position="224"/>
    </location>
</feature>
<comment type="subcellular location">
    <subcellularLocation>
        <location evidence="1">Cell membrane</location>
        <topology evidence="1">Multi-pass membrane protein</topology>
    </subcellularLocation>
</comment>
<keyword evidence="5 8" id="KW-1133">Transmembrane helix</keyword>
<dbReference type="CDD" id="cd06853">
    <property type="entry name" value="GT_WecA_like"/>
    <property type="match status" value="1"/>
</dbReference>
<dbReference type="InterPro" id="IPR018480">
    <property type="entry name" value="PNAcMuramoyl-5peptid_Trfase_CS"/>
</dbReference>
<dbReference type="GO" id="GO:0016780">
    <property type="term" value="F:phosphotransferase activity, for other substituted phosphate groups"/>
    <property type="evidence" value="ECO:0007669"/>
    <property type="project" value="InterPro"/>
</dbReference>
<comment type="cofactor">
    <cofactor evidence="7">
        <name>Mg(2+)</name>
        <dbReference type="ChEBI" id="CHEBI:18420"/>
    </cofactor>
</comment>
<dbReference type="Proteomes" id="UP000243605">
    <property type="component" value="Unassembled WGS sequence"/>
</dbReference>
<keyword evidence="7" id="KW-0479">Metal-binding</keyword>
<name>A0A662Z322_9STAP</name>
<dbReference type="GO" id="GO:0046872">
    <property type="term" value="F:metal ion binding"/>
    <property type="evidence" value="ECO:0007669"/>
    <property type="project" value="UniProtKB-KW"/>
</dbReference>
<dbReference type="GO" id="GO:0009103">
    <property type="term" value="P:lipopolysaccharide biosynthetic process"/>
    <property type="evidence" value="ECO:0007669"/>
    <property type="project" value="TreeGrafter"/>
</dbReference>
<dbReference type="PANTHER" id="PTHR22926">
    <property type="entry name" value="PHOSPHO-N-ACETYLMURAMOYL-PENTAPEPTIDE-TRANSFERASE"/>
    <property type="match status" value="1"/>
</dbReference>
<dbReference type="GO" id="GO:0005886">
    <property type="term" value="C:plasma membrane"/>
    <property type="evidence" value="ECO:0007669"/>
    <property type="project" value="UniProtKB-SubCell"/>
</dbReference>
<keyword evidence="10" id="KW-1185">Reference proteome</keyword>
<dbReference type="PANTHER" id="PTHR22926:SF3">
    <property type="entry name" value="UNDECAPRENYL-PHOSPHATE ALPHA-N-ACETYLGLUCOSAMINYL 1-PHOSPHATE TRANSFERASE"/>
    <property type="match status" value="1"/>
</dbReference>
<evidence type="ECO:0000256" key="2">
    <source>
        <dbReference type="ARBA" id="ARBA00022475"/>
    </source>
</evidence>
<gene>
    <name evidence="9" type="ORF">SAMN05192557_1164</name>
</gene>
<feature type="transmembrane region" description="Helical" evidence="8">
    <location>
        <begin position="127"/>
        <end position="147"/>
    </location>
</feature>
<dbReference type="InterPro" id="IPR000715">
    <property type="entry name" value="Glycosyl_transferase_4"/>
</dbReference>
<evidence type="ECO:0000256" key="7">
    <source>
        <dbReference type="PIRSR" id="PIRSR600715-1"/>
    </source>
</evidence>
<feature type="binding site" evidence="7">
    <location>
        <position position="207"/>
    </location>
    <ligand>
        <name>Mg(2+)</name>
        <dbReference type="ChEBI" id="CHEBI:18420"/>
    </ligand>
</feature>
<dbReference type="GO" id="GO:0071555">
    <property type="term" value="P:cell wall organization"/>
    <property type="evidence" value="ECO:0007669"/>
    <property type="project" value="TreeGrafter"/>
</dbReference>
<feature type="transmembrane region" description="Helical" evidence="8">
    <location>
        <begin position="230"/>
        <end position="252"/>
    </location>
</feature>
<evidence type="ECO:0000256" key="8">
    <source>
        <dbReference type="SAM" id="Phobius"/>
    </source>
</evidence>
<dbReference type="GO" id="GO:0044038">
    <property type="term" value="P:cell wall macromolecule biosynthetic process"/>
    <property type="evidence" value="ECO:0007669"/>
    <property type="project" value="TreeGrafter"/>
</dbReference>
<dbReference type="AlphaFoldDB" id="A0A662Z322"/>
<feature type="transmembrane region" description="Helical" evidence="8">
    <location>
        <begin position="98"/>
        <end position="115"/>
    </location>
</feature>
<keyword evidence="7" id="KW-0460">Magnesium</keyword>
<keyword evidence="2" id="KW-1003">Cell membrane</keyword>
<evidence type="ECO:0000313" key="10">
    <source>
        <dbReference type="Proteomes" id="UP000243605"/>
    </source>
</evidence>
<evidence type="ECO:0000256" key="5">
    <source>
        <dbReference type="ARBA" id="ARBA00022989"/>
    </source>
</evidence>
<keyword evidence="3 9" id="KW-0808">Transferase</keyword>
<dbReference type="EMBL" id="FOIT01000003">
    <property type="protein sequence ID" value="SEW00350.1"/>
    <property type="molecule type" value="Genomic_DNA"/>
</dbReference>
<evidence type="ECO:0000256" key="4">
    <source>
        <dbReference type="ARBA" id="ARBA00022692"/>
    </source>
</evidence>
<feature type="binding site" evidence="7">
    <location>
        <position position="147"/>
    </location>
    <ligand>
        <name>Mg(2+)</name>
        <dbReference type="ChEBI" id="CHEBI:18420"/>
    </ligand>
</feature>
<feature type="transmembrane region" description="Helical" evidence="8">
    <location>
        <begin position="309"/>
        <end position="329"/>
    </location>
</feature>
<protein>
    <submittedName>
        <fullName evidence="9">UDP-GlcNAc:undecaprenyl-phosphate GlcNAc-1-phosphate transferase</fullName>
    </submittedName>
</protein>
<keyword evidence="6 8" id="KW-0472">Membrane</keyword>
<dbReference type="Pfam" id="PF00953">
    <property type="entry name" value="Glycos_transf_4"/>
    <property type="match status" value="1"/>
</dbReference>
<keyword evidence="4 8" id="KW-0812">Transmembrane</keyword>